<dbReference type="EMBL" id="BK015965">
    <property type="protein sequence ID" value="DAF87658.1"/>
    <property type="molecule type" value="Genomic_DNA"/>
</dbReference>
<protein>
    <submittedName>
        <fullName evidence="1">Uncharacterized protein</fullName>
    </submittedName>
</protein>
<evidence type="ECO:0000313" key="1">
    <source>
        <dbReference type="EMBL" id="DAF87658.1"/>
    </source>
</evidence>
<accession>A0A8S5TZQ1</accession>
<reference evidence="1" key="1">
    <citation type="journal article" date="2021" name="Proc. Natl. Acad. Sci. U.S.A.">
        <title>A Catalog of Tens of Thousands of Viruses from Human Metagenomes Reveals Hidden Associations with Chronic Diseases.</title>
        <authorList>
            <person name="Tisza M.J."/>
            <person name="Buck C.B."/>
        </authorList>
    </citation>
    <scope>NUCLEOTIDE SEQUENCE</scope>
    <source>
        <strain evidence="1">Ctuvi3</strain>
    </source>
</reference>
<sequence>MEIYESSLRNEAVFVLTILVESPKWYLYNVKDPVFLRGLHIINLYLH</sequence>
<name>A0A8S5TZQ1_9CAUD</name>
<proteinExistence type="predicted"/>
<organism evidence="1">
    <name type="scientific">Siphoviridae sp. ctuvi3</name>
    <dbReference type="NCBI Taxonomy" id="2825718"/>
    <lineage>
        <taxon>Viruses</taxon>
        <taxon>Duplodnaviria</taxon>
        <taxon>Heunggongvirae</taxon>
        <taxon>Uroviricota</taxon>
        <taxon>Caudoviricetes</taxon>
    </lineage>
</organism>